<dbReference type="AlphaFoldDB" id="A0AAV2ZUP3"/>
<keyword evidence="5" id="KW-0206">Cytoskeleton</keyword>
<dbReference type="InterPro" id="IPR038558">
    <property type="entry name" value="SAS-6_N_sf"/>
</dbReference>
<evidence type="ECO:0000256" key="6">
    <source>
        <dbReference type="ARBA" id="ARBA00023306"/>
    </source>
</evidence>
<gene>
    <name evidence="11" type="ORF">GDO54_016426</name>
</gene>
<feature type="domain" description="SAS-6 coiled-coil" evidence="10">
    <location>
        <begin position="148"/>
        <end position="177"/>
    </location>
</feature>
<dbReference type="GO" id="GO:0007099">
    <property type="term" value="P:centriole replication"/>
    <property type="evidence" value="ECO:0007669"/>
    <property type="project" value="TreeGrafter"/>
</dbReference>
<dbReference type="GO" id="GO:0005814">
    <property type="term" value="C:centriole"/>
    <property type="evidence" value="ECO:0007669"/>
    <property type="project" value="TreeGrafter"/>
</dbReference>
<dbReference type="SUPFAM" id="SSF57997">
    <property type="entry name" value="Tropomyosin"/>
    <property type="match status" value="1"/>
</dbReference>
<feature type="coiled-coil region" evidence="7">
    <location>
        <begin position="184"/>
        <end position="476"/>
    </location>
</feature>
<dbReference type="PANTHER" id="PTHR44281">
    <property type="entry name" value="SPINDLE ASSEMBLY ABNORMAL PROTEIN 6 HOMOLOG"/>
    <property type="match status" value="1"/>
</dbReference>
<dbReference type="Gene3D" id="1.10.287.1490">
    <property type="match status" value="1"/>
</dbReference>
<organism evidence="11 12">
    <name type="scientific">Pyxicephalus adspersus</name>
    <name type="common">African bullfrog</name>
    <dbReference type="NCBI Taxonomy" id="30357"/>
    <lineage>
        <taxon>Eukaryota</taxon>
        <taxon>Metazoa</taxon>
        <taxon>Chordata</taxon>
        <taxon>Craniata</taxon>
        <taxon>Vertebrata</taxon>
        <taxon>Euteleostomi</taxon>
        <taxon>Amphibia</taxon>
        <taxon>Batrachia</taxon>
        <taxon>Anura</taxon>
        <taxon>Neobatrachia</taxon>
        <taxon>Ranoidea</taxon>
        <taxon>Pyxicephalidae</taxon>
        <taxon>Pyxicephalinae</taxon>
        <taxon>Pyxicephalus</taxon>
    </lineage>
</organism>
<dbReference type="GO" id="GO:0005813">
    <property type="term" value="C:centrosome"/>
    <property type="evidence" value="ECO:0007669"/>
    <property type="project" value="UniProtKB-SubCell"/>
</dbReference>
<dbReference type="GO" id="GO:0007283">
    <property type="term" value="P:spermatogenesis"/>
    <property type="evidence" value="ECO:0007669"/>
    <property type="project" value="TreeGrafter"/>
</dbReference>
<dbReference type="EMBL" id="DYDO01000009">
    <property type="protein sequence ID" value="DBA18144.1"/>
    <property type="molecule type" value="Genomic_DNA"/>
</dbReference>
<dbReference type="InterPro" id="IPR032396">
    <property type="entry name" value="SAS-6_N"/>
</dbReference>
<evidence type="ECO:0000256" key="5">
    <source>
        <dbReference type="ARBA" id="ARBA00023212"/>
    </source>
</evidence>
<protein>
    <recommendedName>
        <fullName evidence="2">Spindle assembly abnormal protein 6 homolog</fullName>
    </recommendedName>
</protein>
<name>A0AAV2ZUP3_PYXAD</name>
<keyword evidence="6" id="KW-0131">Cell cycle</keyword>
<dbReference type="Pfam" id="PF18594">
    <property type="entry name" value="Sas6_CC"/>
    <property type="match status" value="1"/>
</dbReference>
<evidence type="ECO:0000256" key="4">
    <source>
        <dbReference type="ARBA" id="ARBA00023054"/>
    </source>
</evidence>
<dbReference type="Gene3D" id="2.170.210.20">
    <property type="entry name" value="Spindle assembly abnormal protein 6, N-terminal domain"/>
    <property type="match status" value="1"/>
</dbReference>
<evidence type="ECO:0000256" key="7">
    <source>
        <dbReference type="SAM" id="Coils"/>
    </source>
</evidence>
<proteinExistence type="predicted"/>
<dbReference type="CDD" id="cd10142">
    <property type="entry name" value="HD_SAS6_N"/>
    <property type="match status" value="1"/>
</dbReference>
<keyword evidence="12" id="KW-1185">Reference proteome</keyword>
<accession>A0AAV2ZUP3</accession>
<evidence type="ECO:0000256" key="8">
    <source>
        <dbReference type="SAM" id="MobiDB-lite"/>
    </source>
</evidence>
<reference evidence="11" key="1">
    <citation type="thesis" date="2020" institute="ProQuest LLC" country="789 East Eisenhower Parkway, Ann Arbor, MI, USA">
        <title>Comparative Genomics and Chromosome Evolution.</title>
        <authorList>
            <person name="Mudd A.B."/>
        </authorList>
    </citation>
    <scope>NUCLEOTIDE SEQUENCE</scope>
    <source>
        <strain evidence="11">1538</strain>
        <tissue evidence="11">Blood</tissue>
    </source>
</reference>
<evidence type="ECO:0000256" key="3">
    <source>
        <dbReference type="ARBA" id="ARBA00022490"/>
    </source>
</evidence>
<evidence type="ECO:0000259" key="9">
    <source>
        <dbReference type="Pfam" id="PF16531"/>
    </source>
</evidence>
<dbReference type="Proteomes" id="UP001181693">
    <property type="component" value="Unassembled WGS sequence"/>
</dbReference>
<comment type="caution">
    <text evidence="11">The sequence shown here is derived from an EMBL/GenBank/DDBJ whole genome shotgun (WGS) entry which is preliminary data.</text>
</comment>
<feature type="domain" description="Spindle assembly abnormal protein 6 N-terminal" evidence="9">
    <location>
        <begin position="7"/>
        <end position="143"/>
    </location>
</feature>
<feature type="compositionally biased region" description="Polar residues" evidence="8">
    <location>
        <begin position="556"/>
        <end position="576"/>
    </location>
</feature>
<evidence type="ECO:0000313" key="12">
    <source>
        <dbReference type="Proteomes" id="UP001181693"/>
    </source>
</evidence>
<keyword evidence="4 7" id="KW-0175">Coiled coil</keyword>
<evidence type="ECO:0000256" key="2">
    <source>
        <dbReference type="ARBA" id="ARBA00020407"/>
    </source>
</evidence>
<dbReference type="PANTHER" id="PTHR44281:SF4">
    <property type="entry name" value="SPINDLE ASSEMBLY ABNORMAL PROTEIN 6 HOMOLOG"/>
    <property type="match status" value="1"/>
</dbReference>
<comment type="subcellular location">
    <subcellularLocation>
        <location evidence="1">Cytoplasm</location>
        <location evidence="1">Cytoskeleton</location>
        <location evidence="1">Microtubule organizing center</location>
        <location evidence="1">Centrosome</location>
    </subcellularLocation>
</comment>
<dbReference type="Pfam" id="PF16531">
    <property type="entry name" value="SAS-6_N"/>
    <property type="match status" value="1"/>
</dbReference>
<evidence type="ECO:0000259" key="10">
    <source>
        <dbReference type="Pfam" id="PF18594"/>
    </source>
</evidence>
<feature type="region of interest" description="Disordered" evidence="8">
    <location>
        <begin position="554"/>
        <end position="581"/>
    </location>
</feature>
<keyword evidence="3" id="KW-0963">Cytoplasm</keyword>
<dbReference type="InterPro" id="IPR041513">
    <property type="entry name" value="SAS6_CC"/>
</dbReference>
<sequence length="637" mass="72153">MSQVQELLSRELKVLLRGPDCKERRQNVRICIELHISSTPIHKRDLVVRMTDDSDPFFLYNLVISEDDFQSLKLQQGLLVDYTAFPQKFIDLLHQCLNEETKDAPRFLLQLSYSGLVLGSSPAQLDVVETNSFKHLTHLSLRFQPANDVEVKTYLATCLRCIKEEKCVLQQAMKKTEEDLSRQLICAQQALSDKINELEKLKSESSLKISGLTSQHSTEMTNEKEKAQQAYSQLLQQYEQQRKEFESSLQRSTQQLQSRVSELEHSNKELLEKRYKAESNVRELRAKFQGLEEELQRAQQRVSSLGRENSTLDAECHDKEKEMNRLQTRLAVLEQELKDKDQIVQRSNEILSATQEQKSGLEVSTENKQAQIGKLEATIQSLSAELLKANTIIKKLQGDLKTLMGKLKLKNAVTVQQEKLLTEKEKLIQEGEKKIDNVQRSLHVKEEEAEKLHERLQETEQKLEESKELLKTNENVIAWLNKQLNETHSAGVNGSSSAFRATVSPHQMPDNRISQGTRINYPLPSYPALPFIPGPTSSHQPSLDINRLGLRVHYNNPLTKGNQPQSLSGSNPSANKENGESAGLDLKYLKKREVGLPLHGLNQNTAPEPQKALRTVTQAKPGAPVQSAYFPGAVSSS</sequence>
<evidence type="ECO:0000256" key="1">
    <source>
        <dbReference type="ARBA" id="ARBA00004300"/>
    </source>
</evidence>
<evidence type="ECO:0000313" key="11">
    <source>
        <dbReference type="EMBL" id="DBA18144.1"/>
    </source>
</evidence>
<feature type="region of interest" description="Disordered" evidence="8">
    <location>
        <begin position="618"/>
        <end position="637"/>
    </location>
</feature>